<dbReference type="PANTHER" id="PTHR39624">
    <property type="entry name" value="PROTEIN INVOLVED IN RIMO-MEDIATED BETA-METHYLTHIOLATION OF RIBOSOMAL PROTEIN S12 YCAO"/>
    <property type="match status" value="1"/>
</dbReference>
<protein>
    <submittedName>
        <fullName evidence="1">Ribosomal protein S12 methylthiotransferase accessory factor</fullName>
    </submittedName>
</protein>
<accession>A0A1X7CYC4</accession>
<dbReference type="GO" id="GO:0005840">
    <property type="term" value="C:ribosome"/>
    <property type="evidence" value="ECO:0007669"/>
    <property type="project" value="UniProtKB-KW"/>
</dbReference>
<proteinExistence type="predicted"/>
<dbReference type="GO" id="GO:0016740">
    <property type="term" value="F:transferase activity"/>
    <property type="evidence" value="ECO:0007669"/>
    <property type="project" value="UniProtKB-KW"/>
</dbReference>
<keyword evidence="1" id="KW-0808">Transferase</keyword>
<dbReference type="STRING" id="1519643.SAMN06295933_1387"/>
<name>A0A1X7CYC4_9BACT</name>
<dbReference type="Proteomes" id="UP000192906">
    <property type="component" value="Unassembled WGS sequence"/>
</dbReference>
<organism evidence="1 2">
    <name type="scientific">Desulfovibrio gilichinskyi</name>
    <dbReference type="NCBI Taxonomy" id="1519643"/>
    <lineage>
        <taxon>Bacteria</taxon>
        <taxon>Pseudomonadati</taxon>
        <taxon>Thermodesulfobacteriota</taxon>
        <taxon>Desulfovibrionia</taxon>
        <taxon>Desulfovibrionales</taxon>
        <taxon>Desulfovibrionaceae</taxon>
        <taxon>Desulfovibrio</taxon>
    </lineage>
</organism>
<sequence>MLKKIKVEFGEGKKLNATGDGFTAGTDLPVDKGGEGSAPSPLDLFITSLATCAAYYARNFCESKAITMNGIALNVEYVQNPETSHISKVNYLLTLPEGFPEKYKAALLRTIDLCTVKKHLINPPAFELELV</sequence>
<dbReference type="Pfam" id="PF02566">
    <property type="entry name" value="OsmC"/>
    <property type="match status" value="1"/>
</dbReference>
<dbReference type="AlphaFoldDB" id="A0A1X7CYC4"/>
<dbReference type="InterPro" id="IPR036102">
    <property type="entry name" value="OsmC/Ohrsf"/>
</dbReference>
<keyword evidence="2" id="KW-1185">Reference proteome</keyword>
<dbReference type="OrthoDB" id="290036at2"/>
<keyword evidence="1" id="KW-0687">Ribonucleoprotein</keyword>
<dbReference type="Gene3D" id="3.30.300.20">
    <property type="match status" value="1"/>
</dbReference>
<dbReference type="InterPro" id="IPR015946">
    <property type="entry name" value="KH_dom-like_a/b"/>
</dbReference>
<evidence type="ECO:0000313" key="1">
    <source>
        <dbReference type="EMBL" id="SMF04880.1"/>
    </source>
</evidence>
<reference evidence="2" key="1">
    <citation type="submission" date="2017-04" db="EMBL/GenBank/DDBJ databases">
        <authorList>
            <person name="Varghese N."/>
            <person name="Submissions S."/>
        </authorList>
    </citation>
    <scope>NUCLEOTIDE SEQUENCE [LARGE SCALE GENOMIC DNA]</scope>
    <source>
        <strain evidence="2">K3S</strain>
    </source>
</reference>
<dbReference type="SUPFAM" id="SSF82784">
    <property type="entry name" value="OsmC-like"/>
    <property type="match status" value="1"/>
</dbReference>
<keyword evidence="1" id="KW-0689">Ribosomal protein</keyword>
<dbReference type="RefSeq" id="WP_085100289.1">
    <property type="nucleotide sequence ID" value="NZ_FWZU01000002.1"/>
</dbReference>
<gene>
    <name evidence="1" type="ORF">SAMN06295933_1387</name>
</gene>
<dbReference type="EMBL" id="FWZU01000002">
    <property type="protein sequence ID" value="SMF04880.1"/>
    <property type="molecule type" value="Genomic_DNA"/>
</dbReference>
<evidence type="ECO:0000313" key="2">
    <source>
        <dbReference type="Proteomes" id="UP000192906"/>
    </source>
</evidence>
<dbReference type="InterPro" id="IPR003718">
    <property type="entry name" value="OsmC/Ohr_fam"/>
</dbReference>
<dbReference type="PANTHER" id="PTHR39624:SF2">
    <property type="entry name" value="OSMC-LIKE PROTEIN"/>
    <property type="match status" value="1"/>
</dbReference>